<evidence type="ECO:0000259" key="1">
    <source>
        <dbReference type="SMART" id="SM00418"/>
    </source>
</evidence>
<dbReference type="InterPro" id="IPR036390">
    <property type="entry name" value="WH_DNA-bd_sf"/>
</dbReference>
<dbReference type="Pfam" id="PF12840">
    <property type="entry name" value="HTH_20"/>
    <property type="match status" value="1"/>
</dbReference>
<dbReference type="SUPFAM" id="SSF46785">
    <property type="entry name" value="Winged helix' DNA-binding domain"/>
    <property type="match status" value="1"/>
</dbReference>
<dbReference type="Proteomes" id="UP001344906">
    <property type="component" value="Unassembled WGS sequence"/>
</dbReference>
<dbReference type="RefSeq" id="WP_338257489.1">
    <property type="nucleotide sequence ID" value="NZ_BSRI01000002.1"/>
</dbReference>
<dbReference type="SMART" id="SM00418">
    <property type="entry name" value="HTH_ARSR"/>
    <property type="match status" value="1"/>
</dbReference>
<proteinExistence type="predicted"/>
<comment type="caution">
    <text evidence="2">The sequence shown here is derived from an EMBL/GenBank/DDBJ whole genome shotgun (WGS) entry which is preliminary data.</text>
</comment>
<protein>
    <recommendedName>
        <fullName evidence="1">HTH arsR-type domain-containing protein</fullName>
    </recommendedName>
</protein>
<dbReference type="InterPro" id="IPR011991">
    <property type="entry name" value="ArsR-like_HTH"/>
</dbReference>
<dbReference type="CDD" id="cd00090">
    <property type="entry name" value="HTH_ARSR"/>
    <property type="match status" value="1"/>
</dbReference>
<organism evidence="2 3">
    <name type="scientific">Dictyobacter halimunensis</name>
    <dbReference type="NCBI Taxonomy" id="3026934"/>
    <lineage>
        <taxon>Bacteria</taxon>
        <taxon>Bacillati</taxon>
        <taxon>Chloroflexota</taxon>
        <taxon>Ktedonobacteria</taxon>
        <taxon>Ktedonobacterales</taxon>
        <taxon>Dictyobacteraceae</taxon>
        <taxon>Dictyobacter</taxon>
    </lineage>
</organism>
<gene>
    <name evidence="2" type="ORF">KDH_72420</name>
</gene>
<sequence>MEETYLIEDLEQLRAISDQLRVEILHVLRDQAMTTKQLGDRLGMAPAKVHYHVRELERVGLVRLVETREKGGILEKYYQPIARSFNVSGKILLSSPPHEVLASLGSMVDQSRDKFLNHLSRAMERRDDQTSMLLRWVRFRATYEEQKRVYEQIFELLRPFEERDDDGEGEVLQGMFMLYPNYDEHAGSQDENHQPDTAGTTRVVSSQVVGVVHYSRAELEQLVDEGKRLRLSVVGTCLFDADIEPELVGQVVEKLTLVGTIQATPAVAEVLEQKRS</sequence>
<dbReference type="Pfam" id="PF17723">
    <property type="entry name" value="RHH_8"/>
    <property type="match status" value="1"/>
</dbReference>
<evidence type="ECO:0000313" key="2">
    <source>
        <dbReference type="EMBL" id="GLV60423.1"/>
    </source>
</evidence>
<dbReference type="InterPro" id="IPR036388">
    <property type="entry name" value="WH-like_DNA-bd_sf"/>
</dbReference>
<evidence type="ECO:0000313" key="3">
    <source>
        <dbReference type="Proteomes" id="UP001344906"/>
    </source>
</evidence>
<feature type="domain" description="HTH arsR-type" evidence="1">
    <location>
        <begin position="11"/>
        <end position="109"/>
    </location>
</feature>
<dbReference type="PANTHER" id="PTHR38600:SF2">
    <property type="entry name" value="SLL0088 PROTEIN"/>
    <property type="match status" value="1"/>
</dbReference>
<dbReference type="InterPro" id="IPR001845">
    <property type="entry name" value="HTH_ArsR_DNA-bd_dom"/>
</dbReference>
<dbReference type="EMBL" id="BSRI01000002">
    <property type="protein sequence ID" value="GLV60423.1"/>
    <property type="molecule type" value="Genomic_DNA"/>
</dbReference>
<name>A0ABQ6G3M6_9CHLR</name>
<dbReference type="Gene3D" id="1.10.10.10">
    <property type="entry name" value="Winged helix-like DNA-binding domain superfamily/Winged helix DNA-binding domain"/>
    <property type="match status" value="1"/>
</dbReference>
<accession>A0ABQ6G3M6</accession>
<keyword evidence="3" id="KW-1185">Reference proteome</keyword>
<dbReference type="PANTHER" id="PTHR38600">
    <property type="entry name" value="TRANSCRIPTIONAL REGULATORY PROTEIN"/>
    <property type="match status" value="1"/>
</dbReference>
<reference evidence="2 3" key="1">
    <citation type="submission" date="2023-02" db="EMBL/GenBank/DDBJ databases">
        <title>Dictyobacter halimunensis sp. nov., a new member of the class Ktedonobacteria from forest soil in a geothermal area.</title>
        <authorList>
            <person name="Rachmania M.K."/>
            <person name="Ningsih F."/>
            <person name="Sakai Y."/>
            <person name="Yabe S."/>
            <person name="Yokota A."/>
            <person name="Sjamsuridzal W."/>
        </authorList>
    </citation>
    <scope>NUCLEOTIDE SEQUENCE [LARGE SCALE GENOMIC DNA]</scope>
    <source>
        <strain evidence="2 3">S3.2.2.5</strain>
    </source>
</reference>
<dbReference type="InterPro" id="IPR041088">
    <property type="entry name" value="RHH_8"/>
</dbReference>